<dbReference type="InterPro" id="IPR045794">
    <property type="entry name" value="Trypco1"/>
</dbReference>
<name>A0A2W4Y0T5_9CYAN</name>
<evidence type="ECO:0000259" key="1">
    <source>
        <dbReference type="Pfam" id="PF19493"/>
    </source>
</evidence>
<dbReference type="Pfam" id="PF19493">
    <property type="entry name" value="Trypco1"/>
    <property type="match status" value="1"/>
</dbReference>
<proteinExistence type="predicted"/>
<comment type="caution">
    <text evidence="2">The sequence shown here is derived from an EMBL/GenBank/DDBJ whole genome shotgun (WGS) entry which is preliminary data.</text>
</comment>
<reference evidence="2 3" key="2">
    <citation type="submission" date="2018-06" db="EMBL/GenBank/DDBJ databases">
        <title>Metagenomic assembly of (sub)arctic Cyanobacteria and their associated microbiome from non-axenic cultures.</title>
        <authorList>
            <person name="Baurain D."/>
        </authorList>
    </citation>
    <scope>NUCLEOTIDE SEQUENCE [LARGE SCALE GENOMIC DNA]</scope>
    <source>
        <strain evidence="2">ULC066bin1</strain>
    </source>
</reference>
<reference evidence="2 3" key="1">
    <citation type="submission" date="2018-04" db="EMBL/GenBank/DDBJ databases">
        <authorList>
            <person name="Go L.Y."/>
            <person name="Mitchell J.A."/>
        </authorList>
    </citation>
    <scope>NUCLEOTIDE SEQUENCE [LARGE SCALE GENOMIC DNA]</scope>
    <source>
        <strain evidence="2">ULC066bin1</strain>
    </source>
</reference>
<gene>
    <name evidence="2" type="ORF">DCF19_10465</name>
</gene>
<protein>
    <recommendedName>
        <fullName evidence="1">Trypsin-co-occurring domain-containing protein</fullName>
    </recommendedName>
</protein>
<dbReference type="Proteomes" id="UP000249467">
    <property type="component" value="Unassembled WGS sequence"/>
</dbReference>
<dbReference type="NCBIfam" id="NF041216">
    <property type="entry name" value="CU044_2847_fam"/>
    <property type="match status" value="1"/>
</dbReference>
<organism evidence="2 3">
    <name type="scientific">Pseudanabaena frigida</name>
    <dbReference type="NCBI Taxonomy" id="945775"/>
    <lineage>
        <taxon>Bacteria</taxon>
        <taxon>Bacillati</taxon>
        <taxon>Cyanobacteriota</taxon>
        <taxon>Cyanophyceae</taxon>
        <taxon>Pseudanabaenales</taxon>
        <taxon>Pseudanabaenaceae</taxon>
        <taxon>Pseudanabaena</taxon>
    </lineage>
</organism>
<dbReference type="EMBL" id="QBML01000012">
    <property type="protein sequence ID" value="PZO41151.1"/>
    <property type="molecule type" value="Genomic_DNA"/>
</dbReference>
<feature type="domain" description="Trypsin-co-occurring" evidence="1">
    <location>
        <begin position="11"/>
        <end position="113"/>
    </location>
</feature>
<accession>A0A2W4Y0T5</accession>
<evidence type="ECO:0000313" key="3">
    <source>
        <dbReference type="Proteomes" id="UP000249467"/>
    </source>
</evidence>
<dbReference type="AlphaFoldDB" id="A0A2W4Y0T5"/>
<sequence>MPVIKKTETIDGEEITIFVEVEQLPAAASPYDDLRGGDVANKAVEAVVDTFGDAMQLVRVCAVKAVSGIKSINEASRPDEFELKLAIKLDSEMGAVIAKVSAGAQLEVVMKWKSEKKP</sequence>
<evidence type="ECO:0000313" key="2">
    <source>
        <dbReference type="EMBL" id="PZO41151.1"/>
    </source>
</evidence>